<feature type="binding site" evidence="9">
    <location>
        <position position="224"/>
    </location>
    <ligand>
        <name>substrate</name>
    </ligand>
</feature>
<organism evidence="13 14">
    <name type="scientific">Nocardia colli</name>
    <dbReference type="NCBI Taxonomy" id="2545717"/>
    <lineage>
        <taxon>Bacteria</taxon>
        <taxon>Bacillati</taxon>
        <taxon>Actinomycetota</taxon>
        <taxon>Actinomycetes</taxon>
        <taxon>Mycobacteriales</taxon>
        <taxon>Nocardiaceae</taxon>
        <taxon>Nocardia</taxon>
    </lineage>
</organism>
<feature type="binding site" evidence="9">
    <location>
        <position position="373"/>
    </location>
    <ligand>
        <name>substrate</name>
    </ligand>
</feature>
<dbReference type="InterPro" id="IPR015868">
    <property type="entry name" value="Glutaminase"/>
</dbReference>
<dbReference type="PROSITE" id="PS50088">
    <property type="entry name" value="ANK_REPEAT"/>
    <property type="match status" value="1"/>
</dbReference>
<evidence type="ECO:0000256" key="8">
    <source>
        <dbReference type="ARBA" id="ARBA00070405"/>
    </source>
</evidence>
<evidence type="ECO:0000256" key="1">
    <source>
        <dbReference type="ARBA" id="ARBA00011076"/>
    </source>
</evidence>
<dbReference type="PANTHER" id="PTHR12544">
    <property type="entry name" value="GLUTAMINASE"/>
    <property type="match status" value="1"/>
</dbReference>
<evidence type="ECO:0000256" key="7">
    <source>
        <dbReference type="ARBA" id="ARBA00049534"/>
    </source>
</evidence>
<dbReference type="Proteomes" id="UP000323876">
    <property type="component" value="Unassembled WGS sequence"/>
</dbReference>
<dbReference type="EMBL" id="VXLC01000014">
    <property type="protein sequence ID" value="KAA8886252.1"/>
    <property type="molecule type" value="Genomic_DNA"/>
</dbReference>
<comment type="subunit">
    <text evidence="2 9">Homotetramer.</text>
</comment>
<evidence type="ECO:0000256" key="10">
    <source>
        <dbReference type="PROSITE-ProRule" id="PRU00023"/>
    </source>
</evidence>
<dbReference type="GO" id="GO:0006543">
    <property type="term" value="P:L-glutamine catabolic process"/>
    <property type="evidence" value="ECO:0007669"/>
    <property type="project" value="TreeGrafter"/>
</dbReference>
<evidence type="ECO:0000256" key="6">
    <source>
        <dbReference type="ARBA" id="ARBA00023043"/>
    </source>
</evidence>
<evidence type="ECO:0000256" key="3">
    <source>
        <dbReference type="ARBA" id="ARBA00012918"/>
    </source>
</evidence>
<sequence>MVVSHVQSERKLNSSESRSNLPAESVPTSENGYYRKIFDSFSVDSAGCISPLELMNRLHATGLSPRDPRIRDALDKLTTGNDSGSNFERFVEACQTGQLIARALRGDLVIPDFASLTTDITEIYDQLRSVESGRVADYIPQLGRVDPQRFGVALCTTDGQRFAVGDAEISYCVQSVSKPINYCLALEEHGAEVVHSHVGREPSGLGFNELSVNSDGLPHNPMINAGAIMSTSLLKPAAPISDRFAHVADTWRRLTAGGSVGFNNAVYLSERKTADRNFALGYFMREHGAFPDGTDLIETLEFYFQCCSIEIDTNALSVVAGTLANAGINPLTGERVFSVDTVQKCLSLMSSCGMYDYSGEFAFTIGLPAKSGVSGALMLVVPGVMGVGIWSPRLDSLGNSVRAVEFCKKLVAIYNFHVFDSLTVQESSRKRDPRRKRNEGQIEATIRMLWSASRGDLDELRASLATGIEVGAADYDGRTALHLAAAEGHTAIVRFLLDRGAQVSALDRWGGTPLSDAERGGYATIVDLLRQAESASDTALDIATPA</sequence>
<keyword evidence="6 10" id="KW-0040">ANK repeat</keyword>
<feature type="compositionally biased region" description="Polar residues" evidence="11">
    <location>
        <begin position="14"/>
        <end position="27"/>
    </location>
</feature>
<feature type="binding site" evidence="9">
    <location>
        <position position="355"/>
    </location>
    <ligand>
        <name>substrate</name>
    </ligand>
</feature>
<protein>
    <recommendedName>
        <fullName evidence="8 9">Glutaminase</fullName>
        <ecNumber evidence="3 9">3.5.1.2</ecNumber>
    </recommendedName>
</protein>
<evidence type="ECO:0000256" key="11">
    <source>
        <dbReference type="SAM" id="MobiDB-lite"/>
    </source>
</evidence>
<dbReference type="InterPro" id="IPR012338">
    <property type="entry name" value="Beta-lactam/transpept-like"/>
</dbReference>
<dbReference type="FunFam" id="3.40.710.10:FF:000005">
    <property type="entry name" value="Glutaminase"/>
    <property type="match status" value="1"/>
</dbReference>
<dbReference type="Pfam" id="PF04960">
    <property type="entry name" value="Glutaminase"/>
    <property type="match status" value="1"/>
</dbReference>
<proteinExistence type="inferred from homology"/>
<name>A0A5N0E9Z7_9NOCA</name>
<dbReference type="GO" id="GO:0004359">
    <property type="term" value="F:glutaminase activity"/>
    <property type="evidence" value="ECO:0007669"/>
    <property type="project" value="UniProtKB-UniRule"/>
</dbReference>
<evidence type="ECO:0000313" key="14">
    <source>
        <dbReference type="Proteomes" id="UP000323876"/>
    </source>
</evidence>
<comment type="catalytic activity">
    <reaction evidence="7 9">
        <text>L-glutamine + H2O = L-glutamate + NH4(+)</text>
        <dbReference type="Rhea" id="RHEA:15889"/>
        <dbReference type="ChEBI" id="CHEBI:15377"/>
        <dbReference type="ChEBI" id="CHEBI:28938"/>
        <dbReference type="ChEBI" id="CHEBI:29985"/>
        <dbReference type="ChEBI" id="CHEBI:58359"/>
        <dbReference type="EC" id="3.5.1.2"/>
    </reaction>
</comment>
<dbReference type="PANTHER" id="PTHR12544:SF29">
    <property type="entry name" value="GLUTAMINASE"/>
    <property type="match status" value="1"/>
</dbReference>
<dbReference type="NCBIfam" id="TIGR03814">
    <property type="entry name" value="Gln_ase"/>
    <property type="match status" value="1"/>
</dbReference>
<keyword evidence="5 9" id="KW-0378">Hydrolase</keyword>
<feature type="domain" description="EF-hand" evidence="12">
    <location>
        <begin position="29"/>
        <end position="64"/>
    </location>
</feature>
<dbReference type="InterPro" id="IPR036770">
    <property type="entry name" value="Ankyrin_rpt-contain_sf"/>
</dbReference>
<feature type="binding site" evidence="9">
    <location>
        <position position="303"/>
    </location>
    <ligand>
        <name>substrate</name>
    </ligand>
</feature>
<evidence type="ECO:0000259" key="12">
    <source>
        <dbReference type="PROSITE" id="PS50222"/>
    </source>
</evidence>
<evidence type="ECO:0000256" key="2">
    <source>
        <dbReference type="ARBA" id="ARBA00011881"/>
    </source>
</evidence>
<evidence type="ECO:0000256" key="4">
    <source>
        <dbReference type="ARBA" id="ARBA00022737"/>
    </source>
</evidence>
<reference evidence="13 14" key="1">
    <citation type="submission" date="2019-09" db="EMBL/GenBank/DDBJ databases">
        <authorList>
            <person name="Wang X."/>
        </authorList>
    </citation>
    <scope>NUCLEOTIDE SEQUENCE [LARGE SCALE GENOMIC DNA]</scope>
    <source>
        <strain evidence="13 14">CICC 11023</strain>
    </source>
</reference>
<evidence type="ECO:0000256" key="9">
    <source>
        <dbReference type="HAMAP-Rule" id="MF_00313"/>
    </source>
</evidence>
<dbReference type="Pfam" id="PF17959">
    <property type="entry name" value="EF-hand_14"/>
    <property type="match status" value="1"/>
</dbReference>
<dbReference type="PROSITE" id="PS50297">
    <property type="entry name" value="ANK_REP_REGION"/>
    <property type="match status" value="1"/>
</dbReference>
<evidence type="ECO:0000256" key="5">
    <source>
        <dbReference type="ARBA" id="ARBA00022801"/>
    </source>
</evidence>
<keyword evidence="4" id="KW-0677">Repeat</keyword>
<dbReference type="InterPro" id="IPR002048">
    <property type="entry name" value="EF_hand_dom"/>
</dbReference>
<comment type="caution">
    <text evidence="13">The sequence shown here is derived from an EMBL/GenBank/DDBJ whole genome shotgun (WGS) entry which is preliminary data.</text>
</comment>
<keyword evidence="14" id="KW-1185">Reference proteome</keyword>
<dbReference type="EC" id="3.5.1.2" evidence="3 9"/>
<dbReference type="PROSITE" id="PS50222">
    <property type="entry name" value="EF_HAND_2"/>
    <property type="match status" value="1"/>
</dbReference>
<evidence type="ECO:0000313" key="13">
    <source>
        <dbReference type="EMBL" id="KAA8886252.1"/>
    </source>
</evidence>
<feature type="repeat" description="ANK" evidence="10">
    <location>
        <begin position="476"/>
        <end position="508"/>
    </location>
</feature>
<dbReference type="Pfam" id="PF12796">
    <property type="entry name" value="Ank_2"/>
    <property type="match status" value="1"/>
</dbReference>
<dbReference type="InterPro" id="IPR011992">
    <property type="entry name" value="EF-hand-dom_pair"/>
</dbReference>
<dbReference type="Gene3D" id="1.25.40.20">
    <property type="entry name" value="Ankyrin repeat-containing domain"/>
    <property type="match status" value="1"/>
</dbReference>
<dbReference type="InterPro" id="IPR002110">
    <property type="entry name" value="Ankyrin_rpt"/>
</dbReference>
<dbReference type="Gene3D" id="1.10.238.10">
    <property type="entry name" value="EF-hand"/>
    <property type="match status" value="1"/>
</dbReference>
<dbReference type="RefSeq" id="WP_150404822.1">
    <property type="nucleotide sequence ID" value="NZ_VXLC01000014.1"/>
</dbReference>
<dbReference type="InterPro" id="IPR041541">
    <property type="entry name" value="Glutaminase_EF-hand"/>
</dbReference>
<dbReference type="SMART" id="SM00248">
    <property type="entry name" value="ANK"/>
    <property type="match status" value="1"/>
</dbReference>
<keyword evidence="9" id="KW-0007">Acetylation</keyword>
<accession>A0A5N0E9Z7</accession>
<dbReference type="SUPFAM" id="SSF47473">
    <property type="entry name" value="EF-hand"/>
    <property type="match status" value="1"/>
</dbReference>
<feature type="binding site" evidence="9">
    <location>
        <position position="175"/>
    </location>
    <ligand>
        <name>substrate</name>
    </ligand>
</feature>
<dbReference type="GO" id="GO:0006537">
    <property type="term" value="P:glutamate biosynthetic process"/>
    <property type="evidence" value="ECO:0007669"/>
    <property type="project" value="TreeGrafter"/>
</dbReference>
<feature type="region of interest" description="Disordered" evidence="11">
    <location>
        <begin position="1"/>
        <end position="27"/>
    </location>
</feature>
<dbReference type="GO" id="GO:0005509">
    <property type="term" value="F:calcium ion binding"/>
    <property type="evidence" value="ECO:0007669"/>
    <property type="project" value="InterPro"/>
</dbReference>
<dbReference type="OrthoDB" id="9788822at2"/>
<feature type="binding site" evidence="9">
    <location>
        <position position="277"/>
    </location>
    <ligand>
        <name>substrate</name>
    </ligand>
</feature>
<dbReference type="Gene3D" id="3.40.710.10">
    <property type="entry name" value="DD-peptidase/beta-lactamase superfamily"/>
    <property type="match status" value="1"/>
</dbReference>
<dbReference type="SUPFAM" id="SSF56601">
    <property type="entry name" value="beta-lactamase/transpeptidase-like"/>
    <property type="match status" value="1"/>
</dbReference>
<gene>
    <name evidence="9 13" type="primary">glsA</name>
    <name evidence="13" type="ORF">F3087_27090</name>
</gene>
<dbReference type="HAMAP" id="MF_00313">
    <property type="entry name" value="Glutaminase"/>
    <property type="match status" value="1"/>
</dbReference>
<comment type="similarity">
    <text evidence="1 9">Belongs to the glutaminase family.</text>
</comment>
<dbReference type="AlphaFoldDB" id="A0A5N0E9Z7"/>
<feature type="binding site" evidence="9">
    <location>
        <position position="270"/>
    </location>
    <ligand>
        <name>substrate</name>
    </ligand>
</feature>
<dbReference type="SUPFAM" id="SSF48403">
    <property type="entry name" value="Ankyrin repeat"/>
    <property type="match status" value="1"/>
</dbReference>